<dbReference type="Proteomes" id="UP000321947">
    <property type="component" value="Unassembled WGS sequence"/>
</dbReference>
<dbReference type="EMBL" id="SSTE01022915">
    <property type="protein sequence ID" value="KAA0031489.1"/>
    <property type="molecule type" value="Genomic_DNA"/>
</dbReference>
<protein>
    <submittedName>
        <fullName evidence="2">Alpha-glucosidase 2</fullName>
    </submittedName>
</protein>
<reference evidence="3 4" key="1">
    <citation type="submission" date="2019-08" db="EMBL/GenBank/DDBJ databases">
        <title>Draft genome sequences of two oriental melons (Cucumis melo L. var makuwa).</title>
        <authorList>
            <person name="Kwon S.-Y."/>
        </authorList>
    </citation>
    <scope>NUCLEOTIDE SEQUENCE [LARGE SCALE GENOMIC DNA]</scope>
    <source>
        <strain evidence="4">cv. Chang Bougi</strain>
        <strain evidence="3">cv. SW 3</strain>
        <tissue evidence="2">Leaf</tissue>
    </source>
</reference>
<dbReference type="AlphaFoldDB" id="A0A5D3C6L8"/>
<comment type="caution">
    <text evidence="2">The sequence shown here is derived from an EMBL/GenBank/DDBJ whole genome shotgun (WGS) entry which is preliminary data.</text>
</comment>
<dbReference type="Proteomes" id="UP000321393">
    <property type="component" value="Unassembled WGS sequence"/>
</dbReference>
<sequence length="105" mass="12036">MKGMRNLLNSEGDIEGGLVLRRKIYIPKEDAKILKINSSVVAVKLGWSRVHPMFNLLHPSESFISFTSIDRSVHEFWPESGEQYLEGDVLPNGEWKLLMNVWDGH</sequence>
<gene>
    <name evidence="2" type="ORF">E5676_scaffold13G002530</name>
    <name evidence="1" type="ORF">E6C27_scaffold139G002500</name>
</gene>
<evidence type="ECO:0000313" key="1">
    <source>
        <dbReference type="EMBL" id="KAA0031489.1"/>
    </source>
</evidence>
<name>A0A5D3C6L8_CUCMM</name>
<evidence type="ECO:0000313" key="4">
    <source>
        <dbReference type="Proteomes" id="UP000321947"/>
    </source>
</evidence>
<dbReference type="EMBL" id="SSTD01013385">
    <property type="protein sequence ID" value="TYK06942.1"/>
    <property type="molecule type" value="Genomic_DNA"/>
</dbReference>
<accession>A0A5D3C6L8</accession>
<proteinExistence type="predicted"/>
<evidence type="ECO:0000313" key="2">
    <source>
        <dbReference type="EMBL" id="TYK06942.1"/>
    </source>
</evidence>
<dbReference type="STRING" id="1194695.A0A5D3C6L8"/>
<evidence type="ECO:0000313" key="3">
    <source>
        <dbReference type="Proteomes" id="UP000321393"/>
    </source>
</evidence>
<dbReference type="OrthoDB" id="1334205at2759"/>
<organism evidence="2 4">
    <name type="scientific">Cucumis melo var. makuwa</name>
    <name type="common">Oriental melon</name>
    <dbReference type="NCBI Taxonomy" id="1194695"/>
    <lineage>
        <taxon>Eukaryota</taxon>
        <taxon>Viridiplantae</taxon>
        <taxon>Streptophyta</taxon>
        <taxon>Embryophyta</taxon>
        <taxon>Tracheophyta</taxon>
        <taxon>Spermatophyta</taxon>
        <taxon>Magnoliopsida</taxon>
        <taxon>eudicotyledons</taxon>
        <taxon>Gunneridae</taxon>
        <taxon>Pentapetalae</taxon>
        <taxon>rosids</taxon>
        <taxon>fabids</taxon>
        <taxon>Cucurbitales</taxon>
        <taxon>Cucurbitaceae</taxon>
        <taxon>Benincaseae</taxon>
        <taxon>Cucumis</taxon>
    </lineage>
</organism>